<evidence type="ECO:0000313" key="2">
    <source>
        <dbReference type="Proteomes" id="UP000177870"/>
    </source>
</evidence>
<dbReference type="STRING" id="1458985.BJP34_14685"/>
<reference evidence="2" key="1">
    <citation type="submission" date="2016-10" db="EMBL/GenBank/DDBJ databases">
        <title>Comparative genomics uncovers the prolific and rare metabolic potential of the cyanobacterial genus Moorea.</title>
        <authorList>
            <person name="Leao T."/>
            <person name="Castelao G."/>
            <person name="Korobeynikov A."/>
            <person name="Monroe E.A."/>
            <person name="Podell S."/>
            <person name="Glukhov E."/>
            <person name="Allen E."/>
            <person name="Gerwick W.H."/>
            <person name="Gerwick L."/>
        </authorList>
    </citation>
    <scope>NUCLEOTIDE SEQUENCE [LARGE SCALE GENOMIC DNA]</scope>
    <source>
        <strain evidence="2">PAL-8-15-08-1</strain>
    </source>
</reference>
<name>A0A1D8TSC1_9CYAN</name>
<protein>
    <submittedName>
        <fullName evidence="1">Uncharacterized protein</fullName>
    </submittedName>
</protein>
<dbReference type="AlphaFoldDB" id="A0A1D8TSC1"/>
<accession>A0A1D8TSC1</accession>
<gene>
    <name evidence="1" type="ORF">BJP34_14685</name>
</gene>
<dbReference type="Proteomes" id="UP000177870">
    <property type="component" value="Chromosome"/>
</dbReference>
<evidence type="ECO:0000313" key="1">
    <source>
        <dbReference type="EMBL" id="AOX00529.1"/>
    </source>
</evidence>
<dbReference type="EMBL" id="CP017599">
    <property type="protein sequence ID" value="AOX00529.1"/>
    <property type="molecule type" value="Genomic_DNA"/>
</dbReference>
<proteinExistence type="predicted"/>
<organism evidence="1 2">
    <name type="scientific">Moorena producens PAL-8-15-08-1</name>
    <dbReference type="NCBI Taxonomy" id="1458985"/>
    <lineage>
        <taxon>Bacteria</taxon>
        <taxon>Bacillati</taxon>
        <taxon>Cyanobacteriota</taxon>
        <taxon>Cyanophyceae</taxon>
        <taxon>Coleofasciculales</taxon>
        <taxon>Coleofasciculaceae</taxon>
        <taxon>Moorena</taxon>
    </lineage>
</organism>
<dbReference type="KEGG" id="mpro:BJP34_14685"/>
<sequence>MISSNIRICPPNPAACRVGKLTEFEILLSEGQHLPTLRHSQWEGGQIDRIPDEIVRCEAFAHPTPPVRAGKMPTLL</sequence>